<dbReference type="FunFam" id="3.30.470.20:FF:000018">
    <property type="entry name" value="Trifunctional purine biosynthetic protein adenosine-3"/>
    <property type="match status" value="1"/>
</dbReference>
<evidence type="ECO:0000256" key="15">
    <source>
        <dbReference type="PROSITE-ProRule" id="PRU00409"/>
    </source>
</evidence>
<dbReference type="SUPFAM" id="SSF51246">
    <property type="entry name" value="Rudiment single hybrid motif"/>
    <property type="match status" value="1"/>
</dbReference>
<dbReference type="PANTHER" id="PTHR43472:SF1">
    <property type="entry name" value="PHOSPHORIBOSYLAMINE--GLYCINE LIGASE, CHLOROPLASTIC"/>
    <property type="match status" value="1"/>
</dbReference>
<sequence>MKVLVIGSGGREHAIVWRLAQSRVIDKIYCMPGNAGISDLAECVEIESKEFSTLVDFVKYEWIDLTVVGPEDPLAKGIVDVFQKEGRKIIGPTKAAAQLESSKVFAKEFMKRHKIPTAEYKVFTSYTHAEEYIRLKGAPIVVKADGLAAGKGVFVCQSYEEAVEALKLIMKEKIFGSAGEKVVIEECLQGKEASYLVFTDGKNIVPMVTSKDHKRLLDNDEGPNTGGMGTFSPNPVITAELEKEILDTIIKPTIRGLKSEGIVYKGILYAGLMIVNNKPYVLEFNCRFGDPETQVILPRLETDLVDIFMAITEQKLNKVDVKWKDASSLCVILASEGYPGKYKKGLPIKGLEMVKGLKDVIVFHAGTKFDEDGRIVTNGGRVLGVTALGKDIKEARHKVYNAVKLIHFEGMQYRKDIGLNI</sequence>
<evidence type="ECO:0000256" key="13">
    <source>
        <dbReference type="ARBA" id="ARBA00042864"/>
    </source>
</evidence>
<gene>
    <name evidence="14 17" type="primary">purD</name>
    <name evidence="17" type="ORF">V4D30_03790</name>
</gene>
<dbReference type="Pfam" id="PF01071">
    <property type="entry name" value="GARS_A"/>
    <property type="match status" value="1"/>
</dbReference>
<keyword evidence="8 14" id="KW-0658">Purine biosynthesis</keyword>
<dbReference type="FunFam" id="3.30.1490.20:FF:000006">
    <property type="entry name" value="phosphoribosylamine--glycine ligase, chloroplastic-like"/>
    <property type="match status" value="1"/>
</dbReference>
<dbReference type="HAMAP" id="MF_00138">
    <property type="entry name" value="GARS"/>
    <property type="match status" value="1"/>
</dbReference>
<dbReference type="SUPFAM" id="SSF56059">
    <property type="entry name" value="Glutathione synthetase ATP-binding domain-like"/>
    <property type="match status" value="1"/>
</dbReference>
<keyword evidence="6" id="KW-0479">Metal-binding</keyword>
<proteinExistence type="inferred from homology"/>
<dbReference type="InterPro" id="IPR011761">
    <property type="entry name" value="ATP-grasp"/>
</dbReference>
<dbReference type="PROSITE" id="PS50975">
    <property type="entry name" value="ATP_GRASP"/>
    <property type="match status" value="1"/>
</dbReference>
<dbReference type="AlphaFoldDB" id="A0AAU8GYE6"/>
<evidence type="ECO:0000256" key="12">
    <source>
        <dbReference type="ARBA" id="ARBA00042242"/>
    </source>
</evidence>
<dbReference type="GO" id="GO:0006189">
    <property type="term" value="P:'de novo' IMP biosynthetic process"/>
    <property type="evidence" value="ECO:0007669"/>
    <property type="project" value="UniProtKB-UniRule"/>
</dbReference>
<evidence type="ECO:0000256" key="2">
    <source>
        <dbReference type="ARBA" id="ARBA00001946"/>
    </source>
</evidence>
<dbReference type="SMART" id="SM01210">
    <property type="entry name" value="GARS_C"/>
    <property type="match status" value="1"/>
</dbReference>
<name>A0AAU8GYE6_9BACT</name>
<evidence type="ECO:0000256" key="6">
    <source>
        <dbReference type="ARBA" id="ARBA00022723"/>
    </source>
</evidence>
<dbReference type="SMART" id="SM01209">
    <property type="entry name" value="GARS_A"/>
    <property type="match status" value="1"/>
</dbReference>
<evidence type="ECO:0000256" key="9">
    <source>
        <dbReference type="ARBA" id="ARBA00022840"/>
    </source>
</evidence>
<evidence type="ECO:0000256" key="8">
    <source>
        <dbReference type="ARBA" id="ARBA00022755"/>
    </source>
</evidence>
<dbReference type="RefSeq" id="WP_353684927.1">
    <property type="nucleotide sequence ID" value="NZ_CP144373.1"/>
</dbReference>
<keyword evidence="7 15" id="KW-0547">Nucleotide-binding</keyword>
<organism evidence="17">
    <name type="scientific">Thermodesulfovibrio autotrophicus</name>
    <dbReference type="NCBI Taxonomy" id="3118333"/>
    <lineage>
        <taxon>Bacteria</taxon>
        <taxon>Pseudomonadati</taxon>
        <taxon>Nitrospirota</taxon>
        <taxon>Thermodesulfovibrionia</taxon>
        <taxon>Thermodesulfovibrionales</taxon>
        <taxon>Thermodesulfovibrionaceae</taxon>
        <taxon>Thermodesulfovibrio</taxon>
    </lineage>
</organism>
<dbReference type="GO" id="GO:0009113">
    <property type="term" value="P:purine nucleobase biosynthetic process"/>
    <property type="evidence" value="ECO:0007669"/>
    <property type="project" value="InterPro"/>
</dbReference>
<dbReference type="KEGG" id="taut:V4D30_03790"/>
<dbReference type="InterPro" id="IPR020561">
    <property type="entry name" value="PRibGlycinamid_synth_ATP-grasp"/>
</dbReference>
<dbReference type="EC" id="6.3.4.13" evidence="4 14"/>
<dbReference type="EMBL" id="CP144373">
    <property type="protein sequence ID" value="XCH47404.1"/>
    <property type="molecule type" value="Genomic_DNA"/>
</dbReference>
<dbReference type="SUPFAM" id="SSF52440">
    <property type="entry name" value="PreATP-grasp domain"/>
    <property type="match status" value="1"/>
</dbReference>
<dbReference type="InterPro" id="IPR000115">
    <property type="entry name" value="PRibGlycinamide_synth"/>
</dbReference>
<dbReference type="InterPro" id="IPR037123">
    <property type="entry name" value="PRibGlycinamide_synth_C_sf"/>
</dbReference>
<feature type="domain" description="ATP-grasp" evidence="16">
    <location>
        <begin position="107"/>
        <end position="313"/>
    </location>
</feature>
<dbReference type="InterPro" id="IPR016185">
    <property type="entry name" value="PreATP-grasp_dom_sf"/>
</dbReference>
<dbReference type="InterPro" id="IPR011054">
    <property type="entry name" value="Rudment_hybrid_motif"/>
</dbReference>
<dbReference type="FunFam" id="3.90.600.10:FF:000001">
    <property type="entry name" value="Trifunctional purine biosynthetic protein adenosine-3"/>
    <property type="match status" value="1"/>
</dbReference>
<dbReference type="Gene3D" id="3.40.50.20">
    <property type="match status" value="1"/>
</dbReference>
<evidence type="ECO:0000313" key="17">
    <source>
        <dbReference type="EMBL" id="XCH47404.1"/>
    </source>
</evidence>
<evidence type="ECO:0000256" key="7">
    <source>
        <dbReference type="ARBA" id="ARBA00022741"/>
    </source>
</evidence>
<dbReference type="NCBIfam" id="TIGR00877">
    <property type="entry name" value="purD"/>
    <property type="match status" value="1"/>
</dbReference>
<dbReference type="Gene3D" id="3.30.1490.20">
    <property type="entry name" value="ATP-grasp fold, A domain"/>
    <property type="match status" value="1"/>
</dbReference>
<dbReference type="PROSITE" id="PS00184">
    <property type="entry name" value="GARS"/>
    <property type="match status" value="1"/>
</dbReference>
<comment type="cofactor">
    <cofactor evidence="2">
        <name>Mg(2+)</name>
        <dbReference type="ChEBI" id="CHEBI:18420"/>
    </cofactor>
</comment>
<dbReference type="InterPro" id="IPR020559">
    <property type="entry name" value="PRibGlycinamide_synth_CS"/>
</dbReference>
<evidence type="ECO:0000256" key="11">
    <source>
        <dbReference type="ARBA" id="ARBA00038345"/>
    </source>
</evidence>
<evidence type="ECO:0000256" key="3">
    <source>
        <dbReference type="ARBA" id="ARBA00005174"/>
    </source>
</evidence>
<evidence type="ECO:0000259" key="16">
    <source>
        <dbReference type="PROSITE" id="PS50975"/>
    </source>
</evidence>
<dbReference type="InterPro" id="IPR013815">
    <property type="entry name" value="ATP_grasp_subdomain_1"/>
</dbReference>
<keyword evidence="10" id="KW-0464">Manganese</keyword>
<comment type="pathway">
    <text evidence="3 14">Purine metabolism; IMP biosynthesis via de novo pathway; N(1)-(5-phospho-D-ribosyl)glycinamide from 5-phospho-alpha-D-ribose 1-diphosphate: step 2/2.</text>
</comment>
<dbReference type="GO" id="GO:0046872">
    <property type="term" value="F:metal ion binding"/>
    <property type="evidence" value="ECO:0007669"/>
    <property type="project" value="UniProtKB-KW"/>
</dbReference>
<dbReference type="Gene3D" id="3.90.600.10">
    <property type="entry name" value="Phosphoribosylglycinamide synthetase, C-terminal domain"/>
    <property type="match status" value="1"/>
</dbReference>
<evidence type="ECO:0000256" key="1">
    <source>
        <dbReference type="ARBA" id="ARBA00001936"/>
    </source>
</evidence>
<keyword evidence="5 14" id="KW-0436">Ligase</keyword>
<dbReference type="Gene3D" id="3.30.470.20">
    <property type="entry name" value="ATP-grasp fold, B domain"/>
    <property type="match status" value="1"/>
</dbReference>
<dbReference type="Pfam" id="PF02844">
    <property type="entry name" value="GARS_N"/>
    <property type="match status" value="1"/>
</dbReference>
<evidence type="ECO:0000256" key="5">
    <source>
        <dbReference type="ARBA" id="ARBA00022598"/>
    </source>
</evidence>
<comment type="catalytic activity">
    <reaction evidence="14">
        <text>5-phospho-beta-D-ribosylamine + glycine + ATP = N(1)-(5-phospho-beta-D-ribosyl)glycinamide + ADP + phosphate + H(+)</text>
        <dbReference type="Rhea" id="RHEA:17453"/>
        <dbReference type="ChEBI" id="CHEBI:15378"/>
        <dbReference type="ChEBI" id="CHEBI:30616"/>
        <dbReference type="ChEBI" id="CHEBI:43474"/>
        <dbReference type="ChEBI" id="CHEBI:57305"/>
        <dbReference type="ChEBI" id="CHEBI:58681"/>
        <dbReference type="ChEBI" id="CHEBI:143788"/>
        <dbReference type="ChEBI" id="CHEBI:456216"/>
        <dbReference type="EC" id="6.3.4.13"/>
    </reaction>
</comment>
<comment type="similarity">
    <text evidence="11 14">Belongs to the GARS family.</text>
</comment>
<comment type="cofactor">
    <cofactor evidence="1">
        <name>Mn(2+)</name>
        <dbReference type="ChEBI" id="CHEBI:29035"/>
    </cofactor>
</comment>
<accession>A0AAU8GYE6</accession>
<dbReference type="Pfam" id="PF02843">
    <property type="entry name" value="GARS_C"/>
    <property type="match status" value="1"/>
</dbReference>
<dbReference type="GO" id="GO:0005524">
    <property type="term" value="F:ATP binding"/>
    <property type="evidence" value="ECO:0007669"/>
    <property type="project" value="UniProtKB-UniRule"/>
</dbReference>
<dbReference type="InterPro" id="IPR020560">
    <property type="entry name" value="PRibGlycinamide_synth_C-dom"/>
</dbReference>
<keyword evidence="9 15" id="KW-0067">ATP-binding</keyword>
<dbReference type="GO" id="GO:0004637">
    <property type="term" value="F:phosphoribosylamine-glycine ligase activity"/>
    <property type="evidence" value="ECO:0007669"/>
    <property type="project" value="UniProtKB-UniRule"/>
</dbReference>
<protein>
    <recommendedName>
        <fullName evidence="4 14">Phosphoribosylamine--glycine ligase</fullName>
        <ecNumber evidence="4 14">6.3.4.13</ecNumber>
    </recommendedName>
    <alternativeName>
        <fullName evidence="14">GARS</fullName>
    </alternativeName>
    <alternativeName>
        <fullName evidence="12 14">Glycinamide ribonucleotide synthetase</fullName>
    </alternativeName>
    <alternativeName>
        <fullName evidence="13 14">Phosphoribosylglycinamide synthetase</fullName>
    </alternativeName>
</protein>
<dbReference type="PANTHER" id="PTHR43472">
    <property type="entry name" value="PHOSPHORIBOSYLAMINE--GLYCINE LIGASE"/>
    <property type="match status" value="1"/>
</dbReference>
<evidence type="ECO:0000256" key="14">
    <source>
        <dbReference type="HAMAP-Rule" id="MF_00138"/>
    </source>
</evidence>
<evidence type="ECO:0000256" key="10">
    <source>
        <dbReference type="ARBA" id="ARBA00023211"/>
    </source>
</evidence>
<evidence type="ECO:0000256" key="4">
    <source>
        <dbReference type="ARBA" id="ARBA00013255"/>
    </source>
</evidence>
<dbReference type="InterPro" id="IPR020562">
    <property type="entry name" value="PRibGlycinamide_synth_N"/>
</dbReference>
<reference evidence="17" key="1">
    <citation type="submission" date="2024-01" db="EMBL/GenBank/DDBJ databases">
        <title>The first autotrophic representatives of the genus Thermodesulfovibrio.</title>
        <authorList>
            <person name="Maltseva A.I."/>
            <person name="Elcheninov A.G."/>
            <person name="Kublanov I.V."/>
            <person name="Lebedinsky A.V."/>
            <person name="Frolov E.N."/>
        </authorList>
    </citation>
    <scope>NUCLEOTIDE SEQUENCE</scope>
    <source>
        <strain evidence="17">3907-1M</strain>
    </source>
</reference>